<accession>A0ACB7H1C1</accession>
<evidence type="ECO:0000313" key="1">
    <source>
        <dbReference type="EMBL" id="KAG8646438.1"/>
    </source>
</evidence>
<keyword evidence="2" id="KW-1185">Reference proteome</keyword>
<gene>
    <name evidence="1" type="ORF">MANES_09G004702v8</name>
</gene>
<sequence>MGIQGTDVAEENSDIIILKDNFASLWRCLQTCTSISNDRTSDKNAGGERLYAFEFDIETTAFAKRWTHWFTSFLTWDREASLIPCMISTLF</sequence>
<proteinExistence type="predicted"/>
<evidence type="ECO:0000313" key="2">
    <source>
        <dbReference type="Proteomes" id="UP000091857"/>
    </source>
</evidence>
<protein>
    <submittedName>
        <fullName evidence="1">Uncharacterized protein</fullName>
    </submittedName>
</protein>
<comment type="caution">
    <text evidence="1">The sequence shown here is derived from an EMBL/GenBank/DDBJ whole genome shotgun (WGS) entry which is preliminary data.</text>
</comment>
<organism evidence="1 2">
    <name type="scientific">Manihot esculenta</name>
    <name type="common">Cassava</name>
    <name type="synonym">Jatropha manihot</name>
    <dbReference type="NCBI Taxonomy" id="3983"/>
    <lineage>
        <taxon>Eukaryota</taxon>
        <taxon>Viridiplantae</taxon>
        <taxon>Streptophyta</taxon>
        <taxon>Embryophyta</taxon>
        <taxon>Tracheophyta</taxon>
        <taxon>Spermatophyta</taxon>
        <taxon>Magnoliopsida</taxon>
        <taxon>eudicotyledons</taxon>
        <taxon>Gunneridae</taxon>
        <taxon>Pentapetalae</taxon>
        <taxon>rosids</taxon>
        <taxon>fabids</taxon>
        <taxon>Malpighiales</taxon>
        <taxon>Euphorbiaceae</taxon>
        <taxon>Crotonoideae</taxon>
        <taxon>Manihoteae</taxon>
        <taxon>Manihot</taxon>
    </lineage>
</organism>
<dbReference type="EMBL" id="CM004395">
    <property type="protein sequence ID" value="KAG8646438.1"/>
    <property type="molecule type" value="Genomic_DNA"/>
</dbReference>
<reference evidence="2" key="1">
    <citation type="journal article" date="2016" name="Nat. Biotechnol.">
        <title>Sequencing wild and cultivated cassava and related species reveals extensive interspecific hybridization and genetic diversity.</title>
        <authorList>
            <person name="Bredeson J.V."/>
            <person name="Lyons J.B."/>
            <person name="Prochnik S.E."/>
            <person name="Wu G.A."/>
            <person name="Ha C.M."/>
            <person name="Edsinger-Gonzales E."/>
            <person name="Grimwood J."/>
            <person name="Schmutz J."/>
            <person name="Rabbi I.Y."/>
            <person name="Egesi C."/>
            <person name="Nauluvula P."/>
            <person name="Lebot V."/>
            <person name="Ndunguru J."/>
            <person name="Mkamilo G."/>
            <person name="Bart R.S."/>
            <person name="Setter T.L."/>
            <person name="Gleadow R.M."/>
            <person name="Kulakow P."/>
            <person name="Ferguson M.E."/>
            <person name="Rounsley S."/>
            <person name="Rokhsar D.S."/>
        </authorList>
    </citation>
    <scope>NUCLEOTIDE SEQUENCE [LARGE SCALE GENOMIC DNA]</scope>
    <source>
        <strain evidence="2">cv. AM560-2</strain>
    </source>
</reference>
<dbReference type="Proteomes" id="UP000091857">
    <property type="component" value="Chromosome 9"/>
</dbReference>
<name>A0ACB7H1C1_MANES</name>